<feature type="transmembrane region" description="Helical" evidence="2">
    <location>
        <begin position="297"/>
        <end position="315"/>
    </location>
</feature>
<comment type="caution">
    <text evidence="3">The sequence shown here is derived from an EMBL/GenBank/DDBJ whole genome shotgun (WGS) entry which is preliminary data.</text>
</comment>
<keyword evidence="2" id="KW-0472">Membrane</keyword>
<organism evidence="3 4">
    <name type="scientific">Kitasatospora cinereorecta</name>
    <dbReference type="NCBI Taxonomy" id="285560"/>
    <lineage>
        <taxon>Bacteria</taxon>
        <taxon>Bacillati</taxon>
        <taxon>Actinomycetota</taxon>
        <taxon>Actinomycetes</taxon>
        <taxon>Kitasatosporales</taxon>
        <taxon>Streptomycetaceae</taxon>
        <taxon>Kitasatospora</taxon>
    </lineage>
</organism>
<reference evidence="4" key="1">
    <citation type="journal article" date="2019" name="Int. J. Syst. Evol. Microbiol.">
        <title>The Global Catalogue of Microorganisms (GCM) 10K type strain sequencing project: providing services to taxonomists for standard genome sequencing and annotation.</title>
        <authorList>
            <consortium name="The Broad Institute Genomics Platform"/>
            <consortium name="The Broad Institute Genome Sequencing Center for Infectious Disease"/>
            <person name="Wu L."/>
            <person name="Ma J."/>
        </authorList>
    </citation>
    <scope>NUCLEOTIDE SEQUENCE [LARGE SCALE GENOMIC DNA]</scope>
    <source>
        <strain evidence="4">CGMCC 4.1622</strain>
    </source>
</reference>
<keyword evidence="2" id="KW-1133">Transmembrane helix</keyword>
<feature type="region of interest" description="Disordered" evidence="1">
    <location>
        <begin position="1"/>
        <end position="27"/>
    </location>
</feature>
<keyword evidence="2" id="KW-0812">Transmembrane</keyword>
<feature type="transmembrane region" description="Helical" evidence="2">
    <location>
        <begin position="79"/>
        <end position="99"/>
    </location>
</feature>
<dbReference type="EMBL" id="JBHSOC010000078">
    <property type="protein sequence ID" value="MFC5645711.1"/>
    <property type="molecule type" value="Genomic_DNA"/>
</dbReference>
<proteinExistence type="predicted"/>
<keyword evidence="4" id="KW-1185">Reference proteome</keyword>
<feature type="transmembrane region" description="Helical" evidence="2">
    <location>
        <begin position="203"/>
        <end position="224"/>
    </location>
</feature>
<sequence>MVQSQAGEPKTRKPRGAASELLHTASKDPKHLPEHLAIYAVHQEGPKAATEVGKLSAEAENPQEVVLSRGARRAVLEGCLVGGPFILLIPVAFCTALLAQLRMALEIAALAGKDPNSTERVAELLVLQGVYPTVAAAEAGLAELKAQEQAEEGTTSGEPVVVVSAEEEAEASTRAKFGMIKRMAYLLGLIGSGGSERGTVRKVVGWAGMTLLIVIGVVMPMVWIPAMGYASLQGCEALGRRAVQYYGHGRPPPEGRAYWRPAMLLVVTRTVGAAVLPTVAFFLALAAGLDVLGSRPAAAISAAAAVGAGVAALRARRRHAQG</sequence>
<evidence type="ECO:0000313" key="4">
    <source>
        <dbReference type="Proteomes" id="UP001596066"/>
    </source>
</evidence>
<evidence type="ECO:0000313" key="3">
    <source>
        <dbReference type="EMBL" id="MFC5645711.1"/>
    </source>
</evidence>
<accession>A0ABW0VJ26</accession>
<protein>
    <submittedName>
        <fullName evidence="3">Uncharacterized protein</fullName>
    </submittedName>
</protein>
<evidence type="ECO:0000256" key="2">
    <source>
        <dbReference type="SAM" id="Phobius"/>
    </source>
</evidence>
<name>A0ABW0VJ26_9ACTN</name>
<feature type="transmembrane region" description="Helical" evidence="2">
    <location>
        <begin position="262"/>
        <end position="285"/>
    </location>
</feature>
<gene>
    <name evidence="3" type="ORF">ACFPZF_30735</name>
</gene>
<dbReference type="Proteomes" id="UP001596066">
    <property type="component" value="Unassembled WGS sequence"/>
</dbReference>
<evidence type="ECO:0000256" key="1">
    <source>
        <dbReference type="SAM" id="MobiDB-lite"/>
    </source>
</evidence>
<dbReference type="RefSeq" id="WP_346148047.1">
    <property type="nucleotide sequence ID" value="NZ_BAAAUA010000043.1"/>
</dbReference>